<reference evidence="2" key="1">
    <citation type="submission" date="2022-07" db="EMBL/GenBank/DDBJ databases">
        <title>Genome analysis of Parmales, a sister group of diatoms, reveals the evolutionary specialization of diatoms from phago-mixotrophs to photoautotrophs.</title>
        <authorList>
            <person name="Ban H."/>
            <person name="Sato S."/>
            <person name="Yoshikawa S."/>
            <person name="Kazumasa Y."/>
            <person name="Nakamura Y."/>
            <person name="Ichinomiya M."/>
            <person name="Saitoh K."/>
            <person name="Sato N."/>
            <person name="Blanc-Mathieu R."/>
            <person name="Endo H."/>
            <person name="Kuwata A."/>
            <person name="Ogata H."/>
        </authorList>
    </citation>
    <scope>NUCLEOTIDE SEQUENCE</scope>
</reference>
<evidence type="ECO:0000313" key="3">
    <source>
        <dbReference type="Proteomes" id="UP001165082"/>
    </source>
</evidence>
<organism evidence="2 3">
    <name type="scientific">Triparma retinervis</name>
    <dbReference type="NCBI Taxonomy" id="2557542"/>
    <lineage>
        <taxon>Eukaryota</taxon>
        <taxon>Sar</taxon>
        <taxon>Stramenopiles</taxon>
        <taxon>Ochrophyta</taxon>
        <taxon>Bolidophyceae</taxon>
        <taxon>Parmales</taxon>
        <taxon>Triparmaceae</taxon>
        <taxon>Triparma</taxon>
    </lineage>
</organism>
<protein>
    <submittedName>
        <fullName evidence="2">Uncharacterized protein</fullName>
    </submittedName>
</protein>
<proteinExistence type="predicted"/>
<feature type="compositionally biased region" description="Low complexity" evidence="1">
    <location>
        <begin position="167"/>
        <end position="185"/>
    </location>
</feature>
<dbReference type="SUPFAM" id="SSF49265">
    <property type="entry name" value="Fibronectin type III"/>
    <property type="match status" value="1"/>
</dbReference>
<sequence>MDDEEDDALKVREFKVKVVELPDGGIVDLLVVPRENWSGGEEEPVIVRNLVSGSSYAVYVAGVNGMGYGEYSEMSEVISTRAPKPKKKPKEEEERGRRELKEVKELQAKAPDPDPVEARKIKKKKKKKTPTAGEERKSKTLQPVENVKMADPKKSGKKKASAKKAAKPTTLSLPTPTKMTPQQQQLNSDESSEMDFDALSNDASATASEGDDVAAMDGAAEGKARGEEIQLDMPFGAWVTSADMSTAKMTKGNILVCELRKQDGTYVRAQVKVVQGTAYKNVDGAFLPE</sequence>
<dbReference type="InterPro" id="IPR036116">
    <property type="entry name" value="FN3_sf"/>
</dbReference>
<keyword evidence="3" id="KW-1185">Reference proteome</keyword>
<feature type="compositionally biased region" description="Basic residues" evidence="1">
    <location>
        <begin position="120"/>
        <end position="129"/>
    </location>
</feature>
<evidence type="ECO:0000313" key="2">
    <source>
        <dbReference type="EMBL" id="GMI04030.1"/>
    </source>
</evidence>
<comment type="caution">
    <text evidence="2">The sequence shown here is derived from an EMBL/GenBank/DDBJ whole genome shotgun (WGS) entry which is preliminary data.</text>
</comment>
<feature type="compositionally biased region" description="Basic and acidic residues" evidence="1">
    <location>
        <begin position="89"/>
        <end position="107"/>
    </location>
</feature>
<evidence type="ECO:0000256" key="1">
    <source>
        <dbReference type="SAM" id="MobiDB-lite"/>
    </source>
</evidence>
<dbReference type="InterPro" id="IPR003961">
    <property type="entry name" value="FN3_dom"/>
</dbReference>
<gene>
    <name evidence="2" type="ORF">TrRE_jg5436</name>
</gene>
<dbReference type="AlphaFoldDB" id="A0A9W7F5A8"/>
<dbReference type="Gene3D" id="2.60.40.10">
    <property type="entry name" value="Immunoglobulins"/>
    <property type="match status" value="1"/>
</dbReference>
<dbReference type="CDD" id="cd00063">
    <property type="entry name" value="FN3"/>
    <property type="match status" value="1"/>
</dbReference>
<dbReference type="InterPro" id="IPR013783">
    <property type="entry name" value="Ig-like_fold"/>
</dbReference>
<accession>A0A9W7F5A8</accession>
<dbReference type="Proteomes" id="UP001165082">
    <property type="component" value="Unassembled WGS sequence"/>
</dbReference>
<name>A0A9W7F5A8_9STRA</name>
<feature type="region of interest" description="Disordered" evidence="1">
    <location>
        <begin position="79"/>
        <end position="220"/>
    </location>
</feature>
<dbReference type="EMBL" id="BRXZ01000058">
    <property type="protein sequence ID" value="GMI04030.1"/>
    <property type="molecule type" value="Genomic_DNA"/>
</dbReference>
<feature type="compositionally biased region" description="Basic residues" evidence="1">
    <location>
        <begin position="155"/>
        <end position="166"/>
    </location>
</feature>